<dbReference type="RefSeq" id="WP_057906990.1">
    <property type="nucleotide sequence ID" value="NZ_AYYZ01000029.1"/>
</dbReference>
<dbReference type="InterPro" id="IPR023214">
    <property type="entry name" value="HAD_sf"/>
</dbReference>
<dbReference type="Gene3D" id="1.10.150.240">
    <property type="entry name" value="Putative phosphatase, domain 2"/>
    <property type="match status" value="1"/>
</dbReference>
<dbReference type="InterPro" id="IPR036412">
    <property type="entry name" value="HAD-like_sf"/>
</dbReference>
<protein>
    <submittedName>
        <fullName evidence="1">Phosphoglycolate phosphatase</fullName>
    </submittedName>
</protein>
<dbReference type="InterPro" id="IPR023198">
    <property type="entry name" value="PGP-like_dom2"/>
</dbReference>
<dbReference type="SFLD" id="SFLDS00003">
    <property type="entry name" value="Haloacid_Dehalogenase"/>
    <property type="match status" value="1"/>
</dbReference>
<dbReference type="Proteomes" id="UP000051291">
    <property type="component" value="Unassembled WGS sequence"/>
</dbReference>
<dbReference type="GO" id="GO:0006281">
    <property type="term" value="P:DNA repair"/>
    <property type="evidence" value="ECO:0007669"/>
    <property type="project" value="TreeGrafter"/>
</dbReference>
<sequence length="210" mass="24337">MYQEFFWDFDGTLYNTYPGMVEAFMDVFEQKGVKLDKNEVYRHMRQTSLGKTFAYYRTQNDLKEEPEALREEYNPIEAKLEDKMKPFDGVQAVLAKVVANGGHNYLMTHRNKSSLEMLVKFDLKKYFTDAVTAEKKFPRKPNPASLNSLVEKYDLDPQSCVMVGDRVLDIAAAHNAKMSGILFDPDDLIIEPASPEHRIQDMHDILNWIK</sequence>
<organism evidence="1 2">
    <name type="scientific">Ligilactobacillus araffinosus DSM 20653</name>
    <dbReference type="NCBI Taxonomy" id="1423820"/>
    <lineage>
        <taxon>Bacteria</taxon>
        <taxon>Bacillati</taxon>
        <taxon>Bacillota</taxon>
        <taxon>Bacilli</taxon>
        <taxon>Lactobacillales</taxon>
        <taxon>Lactobacillaceae</taxon>
        <taxon>Ligilactobacillus</taxon>
    </lineage>
</organism>
<evidence type="ECO:0000313" key="2">
    <source>
        <dbReference type="Proteomes" id="UP000051291"/>
    </source>
</evidence>
<dbReference type="InterPro" id="IPR050155">
    <property type="entry name" value="HAD-like_hydrolase_sf"/>
</dbReference>
<dbReference type="SFLD" id="SFLDG01129">
    <property type="entry name" value="C1.5:_HAD__Beta-PGM__Phosphata"/>
    <property type="match status" value="1"/>
</dbReference>
<dbReference type="PANTHER" id="PTHR43434:SF25">
    <property type="entry name" value="PHOSPHOGLYCOLATE PHOSPHATASE"/>
    <property type="match status" value="1"/>
</dbReference>
<dbReference type="STRING" id="1423820.FC64_GL001157"/>
<comment type="caution">
    <text evidence="1">The sequence shown here is derived from an EMBL/GenBank/DDBJ whole genome shotgun (WGS) entry which is preliminary data.</text>
</comment>
<reference evidence="1 2" key="1">
    <citation type="journal article" date="2015" name="Genome Announc.">
        <title>Expanding the biotechnology potential of lactobacilli through comparative genomics of 213 strains and associated genera.</title>
        <authorList>
            <person name="Sun Z."/>
            <person name="Harris H.M."/>
            <person name="McCann A."/>
            <person name="Guo C."/>
            <person name="Argimon S."/>
            <person name="Zhang W."/>
            <person name="Yang X."/>
            <person name="Jeffery I.B."/>
            <person name="Cooney J.C."/>
            <person name="Kagawa T.F."/>
            <person name="Liu W."/>
            <person name="Song Y."/>
            <person name="Salvetti E."/>
            <person name="Wrobel A."/>
            <person name="Rasinkangas P."/>
            <person name="Parkhill J."/>
            <person name="Rea M.C."/>
            <person name="O'Sullivan O."/>
            <person name="Ritari J."/>
            <person name="Douillard F.P."/>
            <person name="Paul Ross R."/>
            <person name="Yang R."/>
            <person name="Briner A.E."/>
            <person name="Felis G.E."/>
            <person name="de Vos W.M."/>
            <person name="Barrangou R."/>
            <person name="Klaenhammer T.R."/>
            <person name="Caufield P.W."/>
            <person name="Cui Y."/>
            <person name="Zhang H."/>
            <person name="O'Toole P.W."/>
        </authorList>
    </citation>
    <scope>NUCLEOTIDE SEQUENCE [LARGE SCALE GENOMIC DNA]</scope>
    <source>
        <strain evidence="1 2">DSM 20653</strain>
    </source>
</reference>
<accession>A0A0R1ZJ42</accession>
<dbReference type="NCBIfam" id="TIGR01549">
    <property type="entry name" value="HAD-SF-IA-v1"/>
    <property type="match status" value="1"/>
</dbReference>
<gene>
    <name evidence="1" type="ORF">FC64_GL001157</name>
</gene>
<dbReference type="PATRIC" id="fig|1423820.4.peg.1182"/>
<proteinExistence type="predicted"/>
<dbReference type="Gene3D" id="3.40.50.1000">
    <property type="entry name" value="HAD superfamily/HAD-like"/>
    <property type="match status" value="1"/>
</dbReference>
<dbReference type="GO" id="GO:0008967">
    <property type="term" value="F:phosphoglycolate phosphatase activity"/>
    <property type="evidence" value="ECO:0007669"/>
    <property type="project" value="TreeGrafter"/>
</dbReference>
<dbReference type="AlphaFoldDB" id="A0A0R1ZJ42"/>
<dbReference type="InterPro" id="IPR041492">
    <property type="entry name" value="HAD_2"/>
</dbReference>
<evidence type="ECO:0000313" key="1">
    <source>
        <dbReference type="EMBL" id="KRM51963.1"/>
    </source>
</evidence>
<dbReference type="Pfam" id="PF13419">
    <property type="entry name" value="HAD_2"/>
    <property type="match status" value="1"/>
</dbReference>
<dbReference type="SFLD" id="SFLDG01135">
    <property type="entry name" value="C1.5.6:_HAD__Beta-PGM__Phospha"/>
    <property type="match status" value="1"/>
</dbReference>
<dbReference type="GO" id="GO:0005829">
    <property type="term" value="C:cytosol"/>
    <property type="evidence" value="ECO:0007669"/>
    <property type="project" value="TreeGrafter"/>
</dbReference>
<dbReference type="SUPFAM" id="SSF56784">
    <property type="entry name" value="HAD-like"/>
    <property type="match status" value="1"/>
</dbReference>
<dbReference type="InterPro" id="IPR006439">
    <property type="entry name" value="HAD-SF_hydro_IA"/>
</dbReference>
<name>A0A0R1ZJ42_9LACO</name>
<dbReference type="PANTHER" id="PTHR43434">
    <property type="entry name" value="PHOSPHOGLYCOLATE PHOSPHATASE"/>
    <property type="match status" value="1"/>
</dbReference>
<dbReference type="EMBL" id="AYYZ01000029">
    <property type="protein sequence ID" value="KRM51963.1"/>
    <property type="molecule type" value="Genomic_DNA"/>
</dbReference>
<keyword evidence="2" id="KW-1185">Reference proteome</keyword>